<dbReference type="Gene3D" id="1.10.10.10">
    <property type="entry name" value="Winged helix-like DNA-binding domain superfamily/Winged helix DNA-binding domain"/>
    <property type="match status" value="1"/>
</dbReference>
<protein>
    <submittedName>
        <fullName evidence="7">Sigma-70 family RNA polymerase sigma factor</fullName>
    </submittedName>
</protein>
<dbReference type="RefSeq" id="WP_264138769.1">
    <property type="nucleotide sequence ID" value="NZ_JAOYOD010000001.1"/>
</dbReference>
<dbReference type="InterPro" id="IPR013324">
    <property type="entry name" value="RNA_pol_sigma_r3/r4-like"/>
</dbReference>
<dbReference type="EMBL" id="JAOYOD010000001">
    <property type="protein sequence ID" value="MCV9387948.1"/>
    <property type="molecule type" value="Genomic_DNA"/>
</dbReference>
<reference evidence="7 8" key="1">
    <citation type="submission" date="2022-10" db="EMBL/GenBank/DDBJ databases">
        <title>Comparative genomics and taxonomic characterization of three novel marine species of genus Reichenbachiella exhibiting antioxidant and polysaccharide degradation activities.</title>
        <authorList>
            <person name="Muhammad N."/>
            <person name="Lee Y.-J."/>
            <person name="Ko J."/>
            <person name="Kim S.-G."/>
        </authorList>
    </citation>
    <scope>NUCLEOTIDE SEQUENCE [LARGE SCALE GENOMIC DNA]</scope>
    <source>
        <strain evidence="7 8">ABR2-5</strain>
    </source>
</reference>
<dbReference type="InterPro" id="IPR007627">
    <property type="entry name" value="RNA_pol_sigma70_r2"/>
</dbReference>
<dbReference type="CDD" id="cd06171">
    <property type="entry name" value="Sigma70_r4"/>
    <property type="match status" value="1"/>
</dbReference>
<dbReference type="Pfam" id="PF08281">
    <property type="entry name" value="Sigma70_r4_2"/>
    <property type="match status" value="1"/>
</dbReference>
<evidence type="ECO:0000256" key="2">
    <source>
        <dbReference type="ARBA" id="ARBA00023015"/>
    </source>
</evidence>
<dbReference type="InterPro" id="IPR014284">
    <property type="entry name" value="RNA_pol_sigma-70_dom"/>
</dbReference>
<dbReference type="PANTHER" id="PTHR43133:SF46">
    <property type="entry name" value="RNA POLYMERASE SIGMA-70 FACTOR ECF SUBFAMILY"/>
    <property type="match status" value="1"/>
</dbReference>
<dbReference type="PANTHER" id="PTHR43133">
    <property type="entry name" value="RNA POLYMERASE ECF-TYPE SIGMA FACTO"/>
    <property type="match status" value="1"/>
</dbReference>
<proteinExistence type="inferred from homology"/>
<feature type="domain" description="RNA polymerase sigma factor 70 region 4 type 2" evidence="6">
    <location>
        <begin position="120"/>
        <end position="170"/>
    </location>
</feature>
<keyword evidence="3" id="KW-0731">Sigma factor</keyword>
<dbReference type="InterPro" id="IPR013249">
    <property type="entry name" value="RNA_pol_sigma70_r4_t2"/>
</dbReference>
<evidence type="ECO:0000313" key="8">
    <source>
        <dbReference type="Proteomes" id="UP001300692"/>
    </source>
</evidence>
<organism evidence="7 8">
    <name type="scientific">Reichenbachiella ulvae</name>
    <dbReference type="NCBI Taxonomy" id="2980104"/>
    <lineage>
        <taxon>Bacteria</taxon>
        <taxon>Pseudomonadati</taxon>
        <taxon>Bacteroidota</taxon>
        <taxon>Cytophagia</taxon>
        <taxon>Cytophagales</taxon>
        <taxon>Reichenbachiellaceae</taxon>
        <taxon>Reichenbachiella</taxon>
    </lineage>
</organism>
<dbReference type="SUPFAM" id="SSF88946">
    <property type="entry name" value="Sigma2 domain of RNA polymerase sigma factors"/>
    <property type="match status" value="1"/>
</dbReference>
<dbReference type="Proteomes" id="UP001300692">
    <property type="component" value="Unassembled WGS sequence"/>
</dbReference>
<dbReference type="Gene3D" id="1.10.1740.10">
    <property type="match status" value="1"/>
</dbReference>
<gene>
    <name evidence="7" type="ORF">N7U62_14795</name>
</gene>
<evidence type="ECO:0000259" key="5">
    <source>
        <dbReference type="Pfam" id="PF04542"/>
    </source>
</evidence>
<name>A0ABT3CW83_9BACT</name>
<dbReference type="NCBIfam" id="TIGR02937">
    <property type="entry name" value="sigma70-ECF"/>
    <property type="match status" value="1"/>
</dbReference>
<sequence length="180" mass="21526">MNHSEADIIQRAKADVKHFEPLYNKYYESIFRFIYRRTDEEQATADITSRVFMNAMKALPKYEIREVGFGAWLYRIAANETNKYFRETKKQMHLSLEDEKVSLVMTCDQLEDPEEKLSVLMQLVDELEDDEIQILELKFFENKNFKEIAFILDKKESGIKMRLYRALDKLKEKFDSIRKA</sequence>
<evidence type="ECO:0000259" key="6">
    <source>
        <dbReference type="Pfam" id="PF08281"/>
    </source>
</evidence>
<dbReference type="InterPro" id="IPR036388">
    <property type="entry name" value="WH-like_DNA-bd_sf"/>
</dbReference>
<dbReference type="InterPro" id="IPR039425">
    <property type="entry name" value="RNA_pol_sigma-70-like"/>
</dbReference>
<keyword evidence="2" id="KW-0805">Transcription regulation</keyword>
<dbReference type="InterPro" id="IPR013325">
    <property type="entry name" value="RNA_pol_sigma_r2"/>
</dbReference>
<dbReference type="SUPFAM" id="SSF88659">
    <property type="entry name" value="Sigma3 and sigma4 domains of RNA polymerase sigma factors"/>
    <property type="match status" value="1"/>
</dbReference>
<keyword evidence="8" id="KW-1185">Reference proteome</keyword>
<keyword evidence="4" id="KW-0804">Transcription</keyword>
<evidence type="ECO:0000256" key="3">
    <source>
        <dbReference type="ARBA" id="ARBA00023082"/>
    </source>
</evidence>
<evidence type="ECO:0000256" key="1">
    <source>
        <dbReference type="ARBA" id="ARBA00010641"/>
    </source>
</evidence>
<comment type="similarity">
    <text evidence="1">Belongs to the sigma-70 factor family. ECF subfamily.</text>
</comment>
<accession>A0ABT3CW83</accession>
<comment type="caution">
    <text evidence="7">The sequence shown here is derived from an EMBL/GenBank/DDBJ whole genome shotgun (WGS) entry which is preliminary data.</text>
</comment>
<evidence type="ECO:0000256" key="4">
    <source>
        <dbReference type="ARBA" id="ARBA00023163"/>
    </source>
</evidence>
<feature type="domain" description="RNA polymerase sigma-70 region 2" evidence="5">
    <location>
        <begin position="22"/>
        <end position="89"/>
    </location>
</feature>
<evidence type="ECO:0000313" key="7">
    <source>
        <dbReference type="EMBL" id="MCV9387948.1"/>
    </source>
</evidence>
<dbReference type="Pfam" id="PF04542">
    <property type="entry name" value="Sigma70_r2"/>
    <property type="match status" value="1"/>
</dbReference>